<protein>
    <recommendedName>
        <fullName evidence="5">At3g05675-like ankyrin-like domain-containing protein</fullName>
    </recommendedName>
</protein>
<comment type="caution">
    <text evidence="6">The sequence shown here is derived from an EMBL/GenBank/DDBJ whole genome shotgun (WGS) entry which is preliminary data.</text>
</comment>
<dbReference type="InterPro" id="IPR058039">
    <property type="entry name" value="At3g05675-like_ankyrin"/>
</dbReference>
<evidence type="ECO:0000256" key="3">
    <source>
        <dbReference type="ARBA" id="ARBA00022786"/>
    </source>
</evidence>
<dbReference type="InterPro" id="IPR038920">
    <property type="entry name" value="At3g05675-like"/>
</dbReference>
<evidence type="ECO:0000313" key="7">
    <source>
        <dbReference type="Proteomes" id="UP000317650"/>
    </source>
</evidence>
<comment type="pathway">
    <text evidence="2">Protein modification; protein ubiquitination.</text>
</comment>
<feature type="region of interest" description="Disordered" evidence="4">
    <location>
        <begin position="102"/>
        <end position="135"/>
    </location>
</feature>
<dbReference type="PANTHER" id="PTHR31060">
    <property type="entry name" value="OSJNBA0011J08.25 PROTEIN-RELATED"/>
    <property type="match status" value="1"/>
</dbReference>
<dbReference type="EMBL" id="PYDT01000008">
    <property type="protein sequence ID" value="THU54267.1"/>
    <property type="molecule type" value="Genomic_DNA"/>
</dbReference>
<dbReference type="GO" id="GO:0016567">
    <property type="term" value="P:protein ubiquitination"/>
    <property type="evidence" value="ECO:0007669"/>
    <property type="project" value="UniProtKB-UniPathway"/>
</dbReference>
<feature type="region of interest" description="Disordered" evidence="4">
    <location>
        <begin position="20"/>
        <end position="66"/>
    </location>
</feature>
<reference evidence="6 7" key="1">
    <citation type="journal article" date="2019" name="Nat. Plants">
        <title>Genome sequencing of Musa balbisiana reveals subgenome evolution and function divergence in polyploid bananas.</title>
        <authorList>
            <person name="Yao X."/>
        </authorList>
    </citation>
    <scope>NUCLEOTIDE SEQUENCE [LARGE SCALE GENOMIC DNA]</scope>
    <source>
        <strain evidence="7">cv. DH-PKW</strain>
        <tissue evidence="6">Leaves</tissue>
    </source>
</reference>
<feature type="compositionally biased region" description="Basic and acidic residues" evidence="4">
    <location>
        <begin position="110"/>
        <end position="123"/>
    </location>
</feature>
<keyword evidence="7" id="KW-1185">Reference proteome</keyword>
<evidence type="ECO:0000256" key="4">
    <source>
        <dbReference type="SAM" id="MobiDB-lite"/>
    </source>
</evidence>
<dbReference type="AlphaFoldDB" id="A0A4S8IZ48"/>
<organism evidence="6 7">
    <name type="scientific">Musa balbisiana</name>
    <name type="common">Banana</name>
    <dbReference type="NCBI Taxonomy" id="52838"/>
    <lineage>
        <taxon>Eukaryota</taxon>
        <taxon>Viridiplantae</taxon>
        <taxon>Streptophyta</taxon>
        <taxon>Embryophyta</taxon>
        <taxon>Tracheophyta</taxon>
        <taxon>Spermatophyta</taxon>
        <taxon>Magnoliopsida</taxon>
        <taxon>Liliopsida</taxon>
        <taxon>Zingiberales</taxon>
        <taxon>Musaceae</taxon>
        <taxon>Musa</taxon>
    </lineage>
</organism>
<evidence type="ECO:0000313" key="6">
    <source>
        <dbReference type="EMBL" id="THU54267.1"/>
    </source>
</evidence>
<evidence type="ECO:0000256" key="2">
    <source>
        <dbReference type="ARBA" id="ARBA00004906"/>
    </source>
</evidence>
<feature type="domain" description="At3g05675-like ankyrin-like" evidence="5">
    <location>
        <begin position="293"/>
        <end position="529"/>
    </location>
</feature>
<dbReference type="Pfam" id="PF25553">
    <property type="entry name" value="BTB-POZ_ANK-like"/>
    <property type="match status" value="1"/>
</dbReference>
<dbReference type="PANTHER" id="PTHR31060:SF33">
    <property type="entry name" value="OS04G0278000 PROTEIN"/>
    <property type="match status" value="1"/>
</dbReference>
<dbReference type="Proteomes" id="UP000317650">
    <property type="component" value="Chromosome 10"/>
</dbReference>
<evidence type="ECO:0000259" key="5">
    <source>
        <dbReference type="Pfam" id="PF25553"/>
    </source>
</evidence>
<name>A0A4S8IZ48_MUSBA</name>
<gene>
    <name evidence="6" type="ORF">C4D60_Mb10t23240</name>
</gene>
<evidence type="ECO:0000256" key="1">
    <source>
        <dbReference type="ARBA" id="ARBA00002668"/>
    </source>
</evidence>
<proteinExistence type="predicted"/>
<sequence>MADARRRSPGLRRALCCTFAASTQSPDRPSHDCRHPRRRPSKPLPKTPCPGSLHSSPSPTSRLGLGIIDRRRILSPGRVSPIDSDAPLGPLPEISDSVSIASVVAESESEPERLDPVSKDRSLGSENPDAENRGCFGESGSELKLSLKGKDGRCLVLELEPGILSESSALLAAILSKSGRQVPDASGDSCKIEFSGLENVDVFKETIELMYAKDAARWLIKGGVSRAIDILEVSSTIMFDRGMKSCLRYIEAVPWSENEEEKLKSLFARCKFDEAVSEDMLARLGPQGQNNPEDLAVHLIQSVTNGTNTKARKEMQSLVSGLLSKSSVYQKDPAGVDKERLYDICHSCLNSLVHLFEEASDRGIVGRMETKPLIERVSKQVENLNWLLEILMEKEMAEDFVHMWANQEELIKMHGRASPMMRYELSRISASVFIALGRRKLQCHGDERFAVLRAWFEPMLWDFGWLQRCSKGLDMRMLEESLGQALLTLSLKQQQGFFEEWFRCFAEHGTGCPNLSKAFQVWWRRLFWRSQKHADEFFNT</sequence>
<keyword evidence="3" id="KW-0833">Ubl conjugation pathway</keyword>
<comment type="function">
    <text evidence="1">May act as a substrate-specific adapter of an E3 ubiquitin-protein ligase complex (CUL3-RBX1-BTB) which mediates the ubiquitination and subsequent proteasomal degradation of target proteins.</text>
</comment>
<dbReference type="UniPathway" id="UPA00143"/>
<accession>A0A4S8IZ48</accession>